<dbReference type="RefSeq" id="WP_097017184.1">
    <property type="nucleotide sequence ID" value="NZ_OBDZ01000006.1"/>
</dbReference>
<dbReference type="Pfam" id="PF13187">
    <property type="entry name" value="Fer4_9"/>
    <property type="match status" value="1"/>
</dbReference>
<dbReference type="PROSITE" id="PS00198">
    <property type="entry name" value="4FE4S_FER_1"/>
    <property type="match status" value="1"/>
</dbReference>
<evidence type="ECO:0000256" key="1">
    <source>
        <dbReference type="ARBA" id="ARBA00022723"/>
    </source>
</evidence>
<proteinExistence type="predicted"/>
<dbReference type="InterPro" id="IPR036812">
    <property type="entry name" value="NAD(P)_OxRdtase_dom_sf"/>
</dbReference>
<dbReference type="SUPFAM" id="SSF46548">
    <property type="entry name" value="alpha-helical ferredoxin"/>
    <property type="match status" value="1"/>
</dbReference>
<dbReference type="AlphaFoldDB" id="A0A285GD92"/>
<dbReference type="PRINTS" id="PR00069">
    <property type="entry name" value="ALDKETRDTASE"/>
</dbReference>
<dbReference type="CDD" id="cd19096">
    <property type="entry name" value="AKR_Fe-S_oxidoreductase"/>
    <property type="match status" value="1"/>
</dbReference>
<gene>
    <name evidence="5" type="ORF">SAMN06265827_106163</name>
</gene>
<dbReference type="PANTHER" id="PTHR43312:SF2">
    <property type="entry name" value="OXIDOREDUCTASE"/>
    <property type="match status" value="1"/>
</dbReference>
<evidence type="ECO:0000256" key="3">
    <source>
        <dbReference type="ARBA" id="ARBA00023014"/>
    </source>
</evidence>
<dbReference type="GO" id="GO:0051536">
    <property type="term" value="F:iron-sulfur cluster binding"/>
    <property type="evidence" value="ECO:0007669"/>
    <property type="project" value="UniProtKB-KW"/>
</dbReference>
<dbReference type="SUPFAM" id="SSF51430">
    <property type="entry name" value="NAD(P)-linked oxidoreductase"/>
    <property type="match status" value="1"/>
</dbReference>
<dbReference type="OrthoDB" id="9773828at2"/>
<dbReference type="GO" id="GO:0016491">
    <property type="term" value="F:oxidoreductase activity"/>
    <property type="evidence" value="ECO:0007669"/>
    <property type="project" value="InterPro"/>
</dbReference>
<dbReference type="InterPro" id="IPR017896">
    <property type="entry name" value="4Fe4S_Fe-S-bd"/>
</dbReference>
<evidence type="ECO:0000313" key="6">
    <source>
        <dbReference type="Proteomes" id="UP000219573"/>
    </source>
</evidence>
<keyword evidence="6" id="KW-1185">Reference proteome</keyword>
<evidence type="ECO:0000259" key="4">
    <source>
        <dbReference type="PROSITE" id="PS51379"/>
    </source>
</evidence>
<reference evidence="6" key="1">
    <citation type="submission" date="2017-09" db="EMBL/GenBank/DDBJ databases">
        <authorList>
            <person name="Varghese N."/>
            <person name="Submissions S."/>
        </authorList>
    </citation>
    <scope>NUCLEOTIDE SEQUENCE [LARGE SCALE GENOMIC DNA]</scope>
    <source>
        <strain evidence="6">MSL47</strain>
    </source>
</reference>
<dbReference type="Pfam" id="PF00248">
    <property type="entry name" value="Aldo_ket_red"/>
    <property type="match status" value="1"/>
</dbReference>
<feature type="domain" description="4Fe-4S ferredoxin-type" evidence="4">
    <location>
        <begin position="341"/>
        <end position="370"/>
    </location>
</feature>
<keyword evidence="2" id="KW-0408">Iron</keyword>
<accession>A0A285GD92</accession>
<dbReference type="InterPro" id="IPR020471">
    <property type="entry name" value="AKR"/>
</dbReference>
<dbReference type="InterPro" id="IPR023210">
    <property type="entry name" value="NADP_OxRdtase_dom"/>
</dbReference>
<sequence>MLYREVPKIGDKLSVLGYGAMRLPTKMVGVDEEKAKQQMHSAIDRGVNYIDTAYPYHNGKSEEIVGRILAENNYREKVKLATKLPHWKTDSKEEMHKILDEQLEKLQTDYIDYYLVHNLNGDSWEKAKKNGVIEFLDEALKSGKIINAGFSYHGVAEDFKQVIDDYDWIFCQIQYNFLDTDNQAGTVGMKYAAAKDIAVIVMEPLRGGNLAVEPPKEIKKLWSRSEVERRPVEWSLRWILNHPEITLVLSGMNVDAHIDENIRIASAAEPNSLTDKELELVNQVADTYREIMKVGCTSCQYCMPCPAGVDIPSCFEKYNSYHMFNDKRARLQYLGFNGGLFSSKISLASQCVDCGQCVTKCPQNINIPEELKGVEKDLEGILGKPIIWIAKKIM</sequence>
<organism evidence="5 6">
    <name type="scientific">Orenia metallireducens</name>
    <dbReference type="NCBI Taxonomy" id="1413210"/>
    <lineage>
        <taxon>Bacteria</taxon>
        <taxon>Bacillati</taxon>
        <taxon>Bacillota</taxon>
        <taxon>Clostridia</taxon>
        <taxon>Halanaerobiales</taxon>
        <taxon>Halobacteroidaceae</taxon>
        <taxon>Orenia</taxon>
    </lineage>
</organism>
<dbReference type="Proteomes" id="UP000219573">
    <property type="component" value="Unassembled WGS sequence"/>
</dbReference>
<dbReference type="InterPro" id="IPR017900">
    <property type="entry name" value="4Fe4S_Fe_S_CS"/>
</dbReference>
<evidence type="ECO:0000256" key="2">
    <source>
        <dbReference type="ARBA" id="ARBA00023004"/>
    </source>
</evidence>
<name>A0A285GD92_9FIRM</name>
<dbReference type="PANTHER" id="PTHR43312">
    <property type="entry name" value="D-THREO-ALDOSE 1-DEHYDROGENASE"/>
    <property type="match status" value="1"/>
</dbReference>
<dbReference type="PROSITE" id="PS51379">
    <property type="entry name" value="4FE4S_FER_2"/>
    <property type="match status" value="1"/>
</dbReference>
<evidence type="ECO:0000313" key="5">
    <source>
        <dbReference type="EMBL" id="SNY21283.1"/>
    </source>
</evidence>
<dbReference type="Gene3D" id="3.20.20.100">
    <property type="entry name" value="NADP-dependent oxidoreductase domain"/>
    <property type="match status" value="1"/>
</dbReference>
<protein>
    <recommendedName>
        <fullName evidence="4">4Fe-4S ferredoxin-type domain-containing protein</fullName>
    </recommendedName>
</protein>
<keyword evidence="1" id="KW-0479">Metal-binding</keyword>
<dbReference type="EMBL" id="OBDZ01000006">
    <property type="protein sequence ID" value="SNY21283.1"/>
    <property type="molecule type" value="Genomic_DNA"/>
</dbReference>
<dbReference type="InterPro" id="IPR053135">
    <property type="entry name" value="AKR2_Oxidoreductase"/>
</dbReference>
<dbReference type="GO" id="GO:0046872">
    <property type="term" value="F:metal ion binding"/>
    <property type="evidence" value="ECO:0007669"/>
    <property type="project" value="UniProtKB-KW"/>
</dbReference>
<keyword evidence="3" id="KW-0411">Iron-sulfur</keyword>